<evidence type="ECO:0000313" key="4">
    <source>
        <dbReference type="EMBL" id="MFD1932743.1"/>
    </source>
</evidence>
<dbReference type="Proteomes" id="UP001597368">
    <property type="component" value="Unassembled WGS sequence"/>
</dbReference>
<dbReference type="SMART" id="SM00331">
    <property type="entry name" value="PP2C_SIG"/>
    <property type="match status" value="1"/>
</dbReference>
<protein>
    <submittedName>
        <fullName evidence="4">PP2C family protein-serine/threonine phosphatase</fullName>
        <ecNumber evidence="4">3.1.3.16</ecNumber>
    </submittedName>
</protein>
<proteinExistence type="predicted"/>
<dbReference type="RefSeq" id="WP_379572797.1">
    <property type="nucleotide sequence ID" value="NZ_JBHUFV010000022.1"/>
</dbReference>
<dbReference type="SUPFAM" id="SSF81606">
    <property type="entry name" value="PP2C-like"/>
    <property type="match status" value="1"/>
</dbReference>
<organism evidence="4 5">
    <name type="scientific">Nonomuraea mangrovi</name>
    <dbReference type="NCBI Taxonomy" id="2316207"/>
    <lineage>
        <taxon>Bacteria</taxon>
        <taxon>Bacillati</taxon>
        <taxon>Actinomycetota</taxon>
        <taxon>Actinomycetes</taxon>
        <taxon>Streptosporangiales</taxon>
        <taxon>Streptosporangiaceae</taxon>
        <taxon>Nonomuraea</taxon>
    </lineage>
</organism>
<keyword evidence="2" id="KW-0812">Transmembrane</keyword>
<accession>A0ABW4SUC4</accession>
<feature type="transmembrane region" description="Helical" evidence="2">
    <location>
        <begin position="89"/>
        <end position="108"/>
    </location>
</feature>
<evidence type="ECO:0000259" key="3">
    <source>
        <dbReference type="SMART" id="SM00331"/>
    </source>
</evidence>
<name>A0ABW4SUC4_9ACTN</name>
<dbReference type="InterPro" id="IPR036457">
    <property type="entry name" value="PPM-type-like_dom_sf"/>
</dbReference>
<dbReference type="EC" id="3.1.3.16" evidence="4"/>
<comment type="caution">
    <text evidence="4">The sequence shown here is derived from an EMBL/GenBank/DDBJ whole genome shotgun (WGS) entry which is preliminary data.</text>
</comment>
<dbReference type="EMBL" id="JBHUFV010000022">
    <property type="protein sequence ID" value="MFD1932743.1"/>
    <property type="molecule type" value="Genomic_DNA"/>
</dbReference>
<dbReference type="PANTHER" id="PTHR43156:SF2">
    <property type="entry name" value="STAGE II SPORULATION PROTEIN E"/>
    <property type="match status" value="1"/>
</dbReference>
<keyword evidence="1 4" id="KW-0378">Hydrolase</keyword>
<dbReference type="InterPro" id="IPR001932">
    <property type="entry name" value="PPM-type_phosphatase-like_dom"/>
</dbReference>
<evidence type="ECO:0000256" key="2">
    <source>
        <dbReference type="SAM" id="Phobius"/>
    </source>
</evidence>
<reference evidence="5" key="1">
    <citation type="journal article" date="2019" name="Int. J. Syst. Evol. Microbiol.">
        <title>The Global Catalogue of Microorganisms (GCM) 10K type strain sequencing project: providing services to taxonomists for standard genome sequencing and annotation.</title>
        <authorList>
            <consortium name="The Broad Institute Genomics Platform"/>
            <consortium name="The Broad Institute Genome Sequencing Center for Infectious Disease"/>
            <person name="Wu L."/>
            <person name="Ma J."/>
        </authorList>
    </citation>
    <scope>NUCLEOTIDE SEQUENCE [LARGE SCALE GENOMIC DNA]</scope>
    <source>
        <strain evidence="5">ICMP 6774ER</strain>
    </source>
</reference>
<feature type="transmembrane region" description="Helical" evidence="2">
    <location>
        <begin position="16"/>
        <end position="36"/>
    </location>
</feature>
<feature type="transmembrane region" description="Helical" evidence="2">
    <location>
        <begin position="64"/>
        <end position="83"/>
    </location>
</feature>
<sequence length="372" mass="39630">MVGPGEGAAGNRTAHLIMTALPYVMMGIVTVVDLLSGPEFDFLSLLALGPAFASLVGSVRRTVLIGVIGLVLSLLLAVFDGLLGSRQSYQSLLVIAGVTAASLVATVGRQRRERELANVRSVAEVAQRVLLRPVPRRVGNLRVAVSYTSAAADAHIGGDLYEVVTGPTGVRVIVGDVQGKGLEAVETAAIVLAAFREAAHDEPDLLGVSTRLEKALNRRLEGEDFVTAVLLEASSEGMMTLLNYGHPAPLLLHADGRVSFAEPEETAPPLGMGVLDVEGPLPYRVRFRPGDQLLLYTDGVIEARDPEGRFYPLAERAFLLKNDTPEAALEALRVDLVAHVDAPLHDDAAMLLLRQYGRDLKSWGRAAAPLMG</sequence>
<dbReference type="InterPro" id="IPR052016">
    <property type="entry name" value="Bact_Sigma-Reg"/>
</dbReference>
<keyword evidence="5" id="KW-1185">Reference proteome</keyword>
<evidence type="ECO:0000313" key="5">
    <source>
        <dbReference type="Proteomes" id="UP001597368"/>
    </source>
</evidence>
<keyword evidence="2" id="KW-1133">Transmembrane helix</keyword>
<evidence type="ECO:0000256" key="1">
    <source>
        <dbReference type="ARBA" id="ARBA00022801"/>
    </source>
</evidence>
<dbReference type="PANTHER" id="PTHR43156">
    <property type="entry name" value="STAGE II SPORULATION PROTEIN E-RELATED"/>
    <property type="match status" value="1"/>
</dbReference>
<dbReference type="Gene3D" id="3.60.40.10">
    <property type="entry name" value="PPM-type phosphatase domain"/>
    <property type="match status" value="1"/>
</dbReference>
<keyword evidence="2" id="KW-0472">Membrane</keyword>
<feature type="domain" description="PPM-type phosphatase" evidence="3">
    <location>
        <begin position="141"/>
        <end position="355"/>
    </location>
</feature>
<dbReference type="GO" id="GO:0004722">
    <property type="term" value="F:protein serine/threonine phosphatase activity"/>
    <property type="evidence" value="ECO:0007669"/>
    <property type="project" value="UniProtKB-EC"/>
</dbReference>
<dbReference type="Pfam" id="PF07228">
    <property type="entry name" value="SpoIIE"/>
    <property type="match status" value="1"/>
</dbReference>
<gene>
    <name evidence="4" type="ORF">ACFSKW_14790</name>
</gene>